<evidence type="ECO:0000313" key="7">
    <source>
        <dbReference type="EMBL" id="AWB10793.1"/>
    </source>
</evidence>
<dbReference type="AlphaFoldDB" id="A0A2R4W1W1"/>
<evidence type="ECO:0000256" key="1">
    <source>
        <dbReference type="ARBA" id="ARBA00004141"/>
    </source>
</evidence>
<organism evidence="7 8">
    <name type="scientific">Thermodesulfobium acidiphilum</name>
    <dbReference type="NCBI Taxonomy" id="1794699"/>
    <lineage>
        <taxon>Bacteria</taxon>
        <taxon>Pseudomonadati</taxon>
        <taxon>Thermodesulfobiota</taxon>
        <taxon>Thermodesulfobiia</taxon>
        <taxon>Thermodesulfobiales</taxon>
        <taxon>Thermodesulfobiaceae</taxon>
        <taxon>Thermodesulfobium</taxon>
    </lineage>
</organism>
<dbReference type="Pfam" id="PF01027">
    <property type="entry name" value="Bax1-I"/>
    <property type="match status" value="1"/>
</dbReference>
<dbReference type="PANTHER" id="PTHR23291:SF50">
    <property type="entry name" value="PROTEIN LIFEGUARD 4"/>
    <property type="match status" value="1"/>
</dbReference>
<reference evidence="7 8" key="1">
    <citation type="submission" date="2017-04" db="EMBL/GenBank/DDBJ databases">
        <title>Genomic insights into metabolism of Thermodesulfobium acidiphilum.</title>
        <authorList>
            <person name="Toshchakov S.V."/>
            <person name="Frolov E.N."/>
            <person name="Kublanov I.V."/>
            <person name="Samarov N.I."/>
            <person name="Novikov A."/>
            <person name="Lebedinsky A.V."/>
            <person name="Bonch-Osmolovskaya E.A."/>
            <person name="Chernyh N.A."/>
        </authorList>
    </citation>
    <scope>NUCLEOTIDE SEQUENCE [LARGE SCALE GENOMIC DNA]</scope>
    <source>
        <strain evidence="7 8">3127-1</strain>
    </source>
</reference>
<evidence type="ECO:0000256" key="3">
    <source>
        <dbReference type="ARBA" id="ARBA00022692"/>
    </source>
</evidence>
<keyword evidence="4 6" id="KW-1133">Transmembrane helix</keyword>
<gene>
    <name evidence="7" type="ORF">TDSAC_1453</name>
</gene>
<dbReference type="RefSeq" id="WP_108309570.1">
    <property type="nucleotide sequence ID" value="NZ_CP020921.1"/>
</dbReference>
<evidence type="ECO:0000256" key="6">
    <source>
        <dbReference type="RuleBase" id="RU004379"/>
    </source>
</evidence>
<comment type="subcellular location">
    <subcellularLocation>
        <location evidence="1">Membrane</location>
        <topology evidence="1">Multi-pass membrane protein</topology>
    </subcellularLocation>
</comment>
<feature type="transmembrane region" description="Helical" evidence="6">
    <location>
        <begin position="21"/>
        <end position="43"/>
    </location>
</feature>
<accession>A0A2R4W1W1</accession>
<evidence type="ECO:0000256" key="2">
    <source>
        <dbReference type="ARBA" id="ARBA00010350"/>
    </source>
</evidence>
<feature type="transmembrane region" description="Helical" evidence="6">
    <location>
        <begin position="168"/>
        <end position="185"/>
    </location>
</feature>
<dbReference type="OrthoDB" id="9793828at2"/>
<comment type="similarity">
    <text evidence="2 6">Belongs to the BI1 family.</text>
</comment>
<feature type="transmembrane region" description="Helical" evidence="6">
    <location>
        <begin position="144"/>
        <end position="162"/>
    </location>
</feature>
<feature type="transmembrane region" description="Helical" evidence="6">
    <location>
        <begin position="113"/>
        <end position="132"/>
    </location>
</feature>
<feature type="transmembrane region" description="Helical" evidence="6">
    <location>
        <begin position="206"/>
        <end position="227"/>
    </location>
</feature>
<keyword evidence="8" id="KW-1185">Reference proteome</keyword>
<sequence>MYRSYNDELTSRAETLDVSGFFRGVFTWMFLGLMFTGVISYVVASNVSILQLILGNPILFYGIIGLQFVAVITLSAAITKLPAELAEFIFILYSALTGVTFSTLFVVYTSSSIASTFIVTAISFGIMAVLGYTTKADLTKMGTFMMAGLIAIIIGFVVNIFLHSSALVLLLSVVGVIVFLGLTAYDMQKLKKIYAAGLFDERKETVLGALTLYLDFINLFLMLLNIMGNRRD</sequence>
<feature type="transmembrane region" description="Helical" evidence="6">
    <location>
        <begin position="58"/>
        <end position="78"/>
    </location>
</feature>
<proteinExistence type="inferred from homology"/>
<dbReference type="EMBL" id="CP020921">
    <property type="protein sequence ID" value="AWB10793.1"/>
    <property type="molecule type" value="Genomic_DNA"/>
</dbReference>
<evidence type="ECO:0000256" key="4">
    <source>
        <dbReference type="ARBA" id="ARBA00022989"/>
    </source>
</evidence>
<dbReference type="CDD" id="cd10432">
    <property type="entry name" value="BI-1-like_bacterial"/>
    <property type="match status" value="1"/>
</dbReference>
<dbReference type="Proteomes" id="UP000244792">
    <property type="component" value="Chromosome"/>
</dbReference>
<evidence type="ECO:0008006" key="9">
    <source>
        <dbReference type="Google" id="ProtNLM"/>
    </source>
</evidence>
<dbReference type="PANTHER" id="PTHR23291">
    <property type="entry name" value="BAX INHIBITOR-RELATED"/>
    <property type="match status" value="1"/>
</dbReference>
<dbReference type="InterPro" id="IPR006214">
    <property type="entry name" value="Bax_inhibitor_1-related"/>
</dbReference>
<protein>
    <recommendedName>
        <fullName evidence="9">Modulator of FtsH protease</fullName>
    </recommendedName>
</protein>
<keyword evidence="3 6" id="KW-0812">Transmembrane</keyword>
<feature type="transmembrane region" description="Helical" evidence="6">
    <location>
        <begin position="85"/>
        <end position="107"/>
    </location>
</feature>
<keyword evidence="5 6" id="KW-0472">Membrane</keyword>
<dbReference type="GO" id="GO:0005886">
    <property type="term" value="C:plasma membrane"/>
    <property type="evidence" value="ECO:0007669"/>
    <property type="project" value="TreeGrafter"/>
</dbReference>
<evidence type="ECO:0000313" key="8">
    <source>
        <dbReference type="Proteomes" id="UP000244792"/>
    </source>
</evidence>
<name>A0A2R4W1W1_THEAF</name>
<evidence type="ECO:0000256" key="5">
    <source>
        <dbReference type="ARBA" id="ARBA00023136"/>
    </source>
</evidence>
<dbReference type="KEGG" id="taci:TDSAC_1453"/>